<dbReference type="KEGG" id="hyl:LPB072_11945"/>
<dbReference type="Proteomes" id="UP000185680">
    <property type="component" value="Chromosome"/>
</dbReference>
<reference evidence="1 4" key="2">
    <citation type="submission" date="2016-10" db="EMBL/GenBank/DDBJ databases">
        <title>Hydorgenophaga sp. LPB0072 isolated from gastropod.</title>
        <authorList>
            <person name="Kim E."/>
            <person name="Yi H."/>
        </authorList>
    </citation>
    <scope>NUCLEOTIDE SEQUENCE [LARGE SCALE GENOMIC DNA]</scope>
    <source>
        <strain evidence="1 4">LPB0072</strain>
    </source>
</reference>
<evidence type="ECO:0000313" key="2">
    <source>
        <dbReference type="EMBL" id="OAD41750.1"/>
    </source>
</evidence>
<name>A0A167HUH2_9BURK</name>
<protein>
    <recommendedName>
        <fullName evidence="5">Secreted protein</fullName>
    </recommendedName>
</protein>
<evidence type="ECO:0000313" key="1">
    <source>
        <dbReference type="EMBL" id="AOW13459.1"/>
    </source>
</evidence>
<evidence type="ECO:0000313" key="4">
    <source>
        <dbReference type="Proteomes" id="UP000185680"/>
    </source>
</evidence>
<dbReference type="STRING" id="1763535.LPB072_11945"/>
<accession>A0A167HUH2</accession>
<dbReference type="EMBL" id="CP017476">
    <property type="protein sequence ID" value="AOW13459.1"/>
    <property type="molecule type" value="Genomic_DNA"/>
</dbReference>
<dbReference type="AlphaFoldDB" id="A0A167HUH2"/>
<organism evidence="1 4">
    <name type="scientific">Hydrogenophaga crassostreae</name>
    <dbReference type="NCBI Taxonomy" id="1763535"/>
    <lineage>
        <taxon>Bacteria</taxon>
        <taxon>Pseudomonadati</taxon>
        <taxon>Pseudomonadota</taxon>
        <taxon>Betaproteobacteria</taxon>
        <taxon>Burkholderiales</taxon>
        <taxon>Comamonadaceae</taxon>
        <taxon>Hydrogenophaga</taxon>
    </lineage>
</organism>
<gene>
    <name evidence="1" type="ORF">LPB072_11945</name>
    <name evidence="2" type="ORF">LPB72_10570</name>
</gene>
<reference evidence="2 3" key="1">
    <citation type="submission" date="2016-02" db="EMBL/GenBank/DDBJ databases">
        <title>Draft genome sequence of Hydrogenophaga sp. LPB0072.</title>
        <authorList>
            <person name="Shin S.-K."/>
            <person name="Yi H."/>
        </authorList>
    </citation>
    <scope>NUCLEOTIDE SEQUENCE [LARGE SCALE GENOMIC DNA]</scope>
    <source>
        <strain evidence="2 3">LPB0072</strain>
    </source>
</reference>
<sequence>MEEYMNRFSKGVLVAGMGALSTLLMAPSAQALELKLPSIDMNNLGELPEGIDPADLLPDSMKLPKLPDGFDMPEPGSTPGMPVACLQKGKLDIKRPSMPLITCSETIPIGKATSAALQDACSKNLEPMKLVDPGYTAVVVPLCPKAPPSLGTCIGAKGGSKEGSIAISNHYHYTPQNLFEWIKSRKNCEKAEGKWFGLGSVFGFF</sequence>
<dbReference type="EMBL" id="LVWD01000013">
    <property type="protein sequence ID" value="OAD41750.1"/>
    <property type="molecule type" value="Genomic_DNA"/>
</dbReference>
<evidence type="ECO:0008006" key="5">
    <source>
        <dbReference type="Google" id="ProtNLM"/>
    </source>
</evidence>
<evidence type="ECO:0000313" key="3">
    <source>
        <dbReference type="Proteomes" id="UP000185657"/>
    </source>
</evidence>
<proteinExistence type="predicted"/>
<dbReference type="Proteomes" id="UP000185657">
    <property type="component" value="Unassembled WGS sequence"/>
</dbReference>
<keyword evidence="3" id="KW-1185">Reference proteome</keyword>